<dbReference type="EMBL" id="CAEKKB010000008">
    <property type="protein sequence ID" value="CAB4320508.1"/>
    <property type="molecule type" value="Genomic_DNA"/>
</dbReference>
<sequence length="86" mass="9522">MASNVCREFVDKILGILEGDDSIYPSGNYKVNEDHIQDLSVSPNLSSCHSSYGRPDLLVHCCPPESEGEEAIIDFQFPDPLTPLRV</sequence>
<reference evidence="2" key="1">
    <citation type="journal article" date="2020" name="Genome Biol.">
        <title>Gamete binning: chromosome-level and haplotype-resolved genome assembly enabled by high-throughput single-cell sequencing of gamete genomes.</title>
        <authorList>
            <person name="Campoy J.A."/>
            <person name="Sun H."/>
            <person name="Goel M."/>
            <person name="Jiao W.-B."/>
            <person name="Folz-Donahue K."/>
            <person name="Wang N."/>
            <person name="Rubio M."/>
            <person name="Liu C."/>
            <person name="Kukat C."/>
            <person name="Ruiz D."/>
            <person name="Huettel B."/>
            <person name="Schneeberger K."/>
        </authorList>
    </citation>
    <scope>NUCLEOTIDE SEQUENCE [LARGE SCALE GENOMIC DNA]</scope>
    <source>
        <strain evidence="2">cv. Rojo Pasion</strain>
    </source>
</reference>
<name>A0A6J5YAE1_PRUAR</name>
<evidence type="ECO:0000313" key="2">
    <source>
        <dbReference type="Proteomes" id="UP000507245"/>
    </source>
</evidence>
<dbReference type="AlphaFoldDB" id="A0A6J5YAE1"/>
<keyword evidence="2" id="KW-1185">Reference proteome</keyword>
<organism evidence="1 2">
    <name type="scientific">Prunus armeniaca</name>
    <name type="common">Apricot</name>
    <name type="synonym">Armeniaca vulgaris</name>
    <dbReference type="NCBI Taxonomy" id="36596"/>
    <lineage>
        <taxon>Eukaryota</taxon>
        <taxon>Viridiplantae</taxon>
        <taxon>Streptophyta</taxon>
        <taxon>Embryophyta</taxon>
        <taxon>Tracheophyta</taxon>
        <taxon>Spermatophyta</taxon>
        <taxon>Magnoliopsida</taxon>
        <taxon>eudicotyledons</taxon>
        <taxon>Gunneridae</taxon>
        <taxon>Pentapetalae</taxon>
        <taxon>rosids</taxon>
        <taxon>fabids</taxon>
        <taxon>Rosales</taxon>
        <taxon>Rosaceae</taxon>
        <taxon>Amygdaloideae</taxon>
        <taxon>Amygdaleae</taxon>
        <taxon>Prunus</taxon>
    </lineage>
</organism>
<protein>
    <submittedName>
        <fullName evidence="1">Uncharacterized protein</fullName>
    </submittedName>
</protein>
<proteinExistence type="predicted"/>
<accession>A0A6J5YAE1</accession>
<gene>
    <name evidence="1" type="ORF">ORAREDHAP_LOCUS49360</name>
</gene>
<evidence type="ECO:0000313" key="1">
    <source>
        <dbReference type="EMBL" id="CAB4320508.1"/>
    </source>
</evidence>
<dbReference type="OrthoDB" id="6132182at2759"/>
<dbReference type="Proteomes" id="UP000507245">
    <property type="component" value="Unassembled WGS sequence"/>
</dbReference>